<evidence type="ECO:0000256" key="2">
    <source>
        <dbReference type="SAM" id="SignalP"/>
    </source>
</evidence>
<feature type="chain" id="PRO_5037594601" description="PRC-barrel domain-containing protein" evidence="2">
    <location>
        <begin position="23"/>
        <end position="191"/>
    </location>
</feature>
<gene>
    <name evidence="3" type="ORF">GCM10011534_14280</name>
</gene>
<dbReference type="InterPro" id="IPR011033">
    <property type="entry name" value="PRC_barrel-like_sf"/>
</dbReference>
<dbReference type="Proteomes" id="UP000649829">
    <property type="component" value="Unassembled WGS sequence"/>
</dbReference>
<protein>
    <recommendedName>
        <fullName evidence="5">PRC-barrel domain-containing protein</fullName>
    </recommendedName>
</protein>
<dbReference type="AlphaFoldDB" id="A0A917SQK3"/>
<feature type="region of interest" description="Disordered" evidence="1">
    <location>
        <begin position="23"/>
        <end position="46"/>
    </location>
</feature>
<dbReference type="RefSeq" id="WP_028286254.1">
    <property type="nucleotide sequence ID" value="NZ_BMLF01000001.1"/>
</dbReference>
<keyword evidence="4" id="KW-1185">Reference proteome</keyword>
<proteinExistence type="predicted"/>
<evidence type="ECO:0008006" key="5">
    <source>
        <dbReference type="Google" id="ProtNLM"/>
    </source>
</evidence>
<evidence type="ECO:0000313" key="4">
    <source>
        <dbReference type="Proteomes" id="UP000649829"/>
    </source>
</evidence>
<reference evidence="3" key="2">
    <citation type="submission" date="2020-09" db="EMBL/GenBank/DDBJ databases">
        <authorList>
            <person name="Sun Q."/>
            <person name="Zhou Y."/>
        </authorList>
    </citation>
    <scope>NUCLEOTIDE SEQUENCE</scope>
    <source>
        <strain evidence="3">CGMCC 1.6293</strain>
    </source>
</reference>
<feature type="signal peptide" evidence="2">
    <location>
        <begin position="1"/>
        <end position="22"/>
    </location>
</feature>
<evidence type="ECO:0000256" key="1">
    <source>
        <dbReference type="SAM" id="MobiDB-lite"/>
    </source>
</evidence>
<sequence>MTHKTILASVSALALLASPLAAQESEIDRSGTPAEEVVQGDESTSINAETQKVDESGAGNVRAGAPAEDTVASAAGPDSFAVETVDSIAMTLDDTMMDPSSPWVGKPVTTIDGTPLGTIEGVYNDGNGMSYANVMLDEKLGLDTDSFLVAMSSDVGEMEGIQLPYTKVEFETEMASKVGTEPGSDASGSDG</sequence>
<dbReference type="EMBL" id="BMLF01000001">
    <property type="protein sequence ID" value="GGL93281.1"/>
    <property type="molecule type" value="Genomic_DNA"/>
</dbReference>
<reference evidence="3" key="1">
    <citation type="journal article" date="2014" name="Int. J. Syst. Evol. Microbiol.">
        <title>Complete genome sequence of Corynebacterium casei LMG S-19264T (=DSM 44701T), isolated from a smear-ripened cheese.</title>
        <authorList>
            <consortium name="US DOE Joint Genome Institute (JGI-PGF)"/>
            <person name="Walter F."/>
            <person name="Albersmeier A."/>
            <person name="Kalinowski J."/>
            <person name="Ruckert C."/>
        </authorList>
    </citation>
    <scope>NUCLEOTIDE SEQUENCE</scope>
    <source>
        <strain evidence="3">CGMCC 1.6293</strain>
    </source>
</reference>
<evidence type="ECO:0000313" key="3">
    <source>
        <dbReference type="EMBL" id="GGL93281.1"/>
    </source>
</evidence>
<comment type="caution">
    <text evidence="3">The sequence shown here is derived from an EMBL/GenBank/DDBJ whole genome shotgun (WGS) entry which is preliminary data.</text>
</comment>
<dbReference type="SUPFAM" id="SSF50346">
    <property type="entry name" value="PRC-barrel domain"/>
    <property type="match status" value="1"/>
</dbReference>
<organism evidence="3 4">
    <name type="scientific">Pseudooceanicola nanhaiensis</name>
    <dbReference type="NCBI Taxonomy" id="375761"/>
    <lineage>
        <taxon>Bacteria</taxon>
        <taxon>Pseudomonadati</taxon>
        <taxon>Pseudomonadota</taxon>
        <taxon>Alphaproteobacteria</taxon>
        <taxon>Rhodobacterales</taxon>
        <taxon>Paracoccaceae</taxon>
        <taxon>Pseudooceanicola</taxon>
    </lineage>
</organism>
<accession>A0A917SQK3</accession>
<name>A0A917SQK3_9RHOB</name>
<keyword evidence="2" id="KW-0732">Signal</keyword>